<accession>A0ABD0WR17</accession>
<feature type="region of interest" description="Disordered" evidence="1">
    <location>
        <begin position="50"/>
        <end position="97"/>
    </location>
</feature>
<dbReference type="AlphaFoldDB" id="A0ABD0WR17"/>
<dbReference type="Proteomes" id="UP001557470">
    <property type="component" value="Unassembled WGS sequence"/>
</dbReference>
<evidence type="ECO:0000256" key="1">
    <source>
        <dbReference type="SAM" id="MobiDB-lite"/>
    </source>
</evidence>
<gene>
    <name evidence="2" type="ORF">UPYG_G00174970</name>
</gene>
<name>A0ABD0WR17_UMBPY</name>
<protein>
    <submittedName>
        <fullName evidence="2">Uncharacterized protein</fullName>
    </submittedName>
</protein>
<evidence type="ECO:0000313" key="3">
    <source>
        <dbReference type="Proteomes" id="UP001557470"/>
    </source>
</evidence>
<organism evidence="2 3">
    <name type="scientific">Umbra pygmaea</name>
    <name type="common">Eastern mudminnow</name>
    <dbReference type="NCBI Taxonomy" id="75934"/>
    <lineage>
        <taxon>Eukaryota</taxon>
        <taxon>Metazoa</taxon>
        <taxon>Chordata</taxon>
        <taxon>Craniata</taxon>
        <taxon>Vertebrata</taxon>
        <taxon>Euteleostomi</taxon>
        <taxon>Actinopterygii</taxon>
        <taxon>Neopterygii</taxon>
        <taxon>Teleostei</taxon>
        <taxon>Protacanthopterygii</taxon>
        <taxon>Esociformes</taxon>
        <taxon>Umbridae</taxon>
        <taxon>Umbra</taxon>
    </lineage>
</organism>
<sequence length="97" mass="10281">MDVIHISCRIWKGKQLPGHSSECQQTAAQAGCEAGLGGSTERLSARARCSHSGGRQQGGRTMEQMLEQSQDLRRRKHKGIATTAATATESAAASTVT</sequence>
<feature type="compositionally biased region" description="Low complexity" evidence="1">
    <location>
        <begin position="81"/>
        <end position="97"/>
    </location>
</feature>
<proteinExistence type="predicted"/>
<evidence type="ECO:0000313" key="2">
    <source>
        <dbReference type="EMBL" id="KAL0978771.1"/>
    </source>
</evidence>
<reference evidence="2 3" key="1">
    <citation type="submission" date="2024-06" db="EMBL/GenBank/DDBJ databases">
        <authorList>
            <person name="Pan Q."/>
            <person name="Wen M."/>
            <person name="Jouanno E."/>
            <person name="Zahm M."/>
            <person name="Klopp C."/>
            <person name="Cabau C."/>
            <person name="Louis A."/>
            <person name="Berthelot C."/>
            <person name="Parey E."/>
            <person name="Roest Crollius H."/>
            <person name="Montfort J."/>
            <person name="Robinson-Rechavi M."/>
            <person name="Bouchez O."/>
            <person name="Lampietro C."/>
            <person name="Lopez Roques C."/>
            <person name="Donnadieu C."/>
            <person name="Postlethwait J."/>
            <person name="Bobe J."/>
            <person name="Verreycken H."/>
            <person name="Guiguen Y."/>
        </authorList>
    </citation>
    <scope>NUCLEOTIDE SEQUENCE [LARGE SCALE GENOMIC DNA]</scope>
    <source>
        <strain evidence="2">Up_M1</strain>
        <tissue evidence="2">Testis</tissue>
    </source>
</reference>
<dbReference type="EMBL" id="JAGEUA010000005">
    <property type="protein sequence ID" value="KAL0978771.1"/>
    <property type="molecule type" value="Genomic_DNA"/>
</dbReference>
<comment type="caution">
    <text evidence="2">The sequence shown here is derived from an EMBL/GenBank/DDBJ whole genome shotgun (WGS) entry which is preliminary data.</text>
</comment>
<keyword evidence="3" id="KW-1185">Reference proteome</keyword>